<organism evidence="1 2">
    <name type="scientific">Winogradskyella bathintestinalis</name>
    <dbReference type="NCBI Taxonomy" id="3035208"/>
    <lineage>
        <taxon>Bacteria</taxon>
        <taxon>Pseudomonadati</taxon>
        <taxon>Bacteroidota</taxon>
        <taxon>Flavobacteriia</taxon>
        <taxon>Flavobacteriales</taxon>
        <taxon>Flavobacteriaceae</taxon>
        <taxon>Winogradskyella</taxon>
    </lineage>
</organism>
<accession>A0ABT7ZYV9</accession>
<dbReference type="EMBL" id="JASDDK010000012">
    <property type="protein sequence ID" value="MDN3494187.1"/>
    <property type="molecule type" value="Genomic_DNA"/>
</dbReference>
<evidence type="ECO:0000313" key="2">
    <source>
        <dbReference type="Proteomes" id="UP001231197"/>
    </source>
</evidence>
<proteinExistence type="predicted"/>
<gene>
    <name evidence="1" type="ORF">QMA06_15805</name>
</gene>
<comment type="caution">
    <text evidence="1">The sequence shown here is derived from an EMBL/GenBank/DDBJ whole genome shotgun (WGS) entry which is preliminary data.</text>
</comment>
<name>A0ABT7ZYV9_9FLAO</name>
<protein>
    <submittedName>
        <fullName evidence="1">Uncharacterized protein</fullName>
    </submittedName>
</protein>
<reference evidence="1 2" key="1">
    <citation type="journal article" date="2023" name="Int. J. Syst. Evol. Microbiol.">
        <title>Winogradskyella bathintestinalis sp. nov., isolated from the intestine of the deep-sea loosejaw dragonfish, Malacosteus niger.</title>
        <authorList>
            <person name="Uniacke-Lowe S."/>
            <person name="Johnson C.N."/>
            <person name="Stanton C."/>
            <person name="Hill C."/>
            <person name="Ross P."/>
        </authorList>
    </citation>
    <scope>NUCLEOTIDE SEQUENCE [LARGE SCALE GENOMIC DNA]</scope>
    <source>
        <strain evidence="1 2">APC 3343</strain>
    </source>
</reference>
<keyword evidence="2" id="KW-1185">Reference proteome</keyword>
<dbReference type="Proteomes" id="UP001231197">
    <property type="component" value="Unassembled WGS sequence"/>
</dbReference>
<sequence>MSINIIKKLFNEKLQLLEKSNLDFIADHFIDLIFITNNTHNPSLKDSIRHSVTKDSKYSKTILYSCIGGFVLYRTYNYNFNNEFYIEIINEDIKDFVKEIPVITKEGIKLNFYQTLKNTAGFELNLNRTFKLGGLEKGIQIGFFTIDAFEIIVADNDKINPIVNDLRDLLEYEDEKEKIVKENIHLKNELIKLDESQKVIIITEGKTDWKYFLSALNYFHNIGEYLELKNHYFLRFGSQKDVENNVCGTRIELSSSVTQLNKFLESFITSEKIHRKQKPIIKIGIFDSDDKKAKIINDKKTNTYSLIIEPDNISTELLFSDITIKTVINEKRLFIGEEFDHKTKRHLENKSLNLGGDNNNLNKASKKVIIDSNVFDENGNDLTLSKEQFANHIFKNEINISENEWNNFRHIFDKLTLLIK</sequence>
<evidence type="ECO:0000313" key="1">
    <source>
        <dbReference type="EMBL" id="MDN3494187.1"/>
    </source>
</evidence>
<dbReference type="RefSeq" id="WP_290207887.1">
    <property type="nucleotide sequence ID" value="NZ_JASDDK010000012.1"/>
</dbReference>